<evidence type="ECO:0000313" key="2">
    <source>
        <dbReference type="Proteomes" id="UP000182444"/>
    </source>
</evidence>
<dbReference type="EMBL" id="CP017555">
    <property type="protein sequence ID" value="AOW02677.1"/>
    <property type="molecule type" value="Genomic_DNA"/>
</dbReference>
<name>A0A1D8NAL1_YARLL</name>
<sequence length="66" mass="7363">MRKLVGGGNLLEQVTRQMKKLDMVNGFDRSRWIERTGDKVERQLNGSHSTLGKETTVCIGGLVTNC</sequence>
<evidence type="ECO:0000313" key="1">
    <source>
        <dbReference type="EMBL" id="AOW02677.1"/>
    </source>
</evidence>
<proteinExistence type="predicted"/>
<reference evidence="1 2" key="1">
    <citation type="journal article" date="2016" name="PLoS ONE">
        <title>Sequence Assembly of Yarrowia lipolytica Strain W29/CLIB89 Shows Transposable Element Diversity.</title>
        <authorList>
            <person name="Magnan C."/>
            <person name="Yu J."/>
            <person name="Chang I."/>
            <person name="Jahn E."/>
            <person name="Kanomata Y."/>
            <person name="Wu J."/>
            <person name="Zeller M."/>
            <person name="Oakes M."/>
            <person name="Baldi P."/>
            <person name="Sandmeyer S."/>
        </authorList>
    </citation>
    <scope>NUCLEOTIDE SEQUENCE [LARGE SCALE GENOMIC DNA]</scope>
    <source>
        <strain evidence="2">CLIB89(W29)</strain>
    </source>
</reference>
<dbReference type="RefSeq" id="XP_068138402.1">
    <property type="nucleotide sequence ID" value="XM_068282301.1"/>
</dbReference>
<gene>
    <name evidence="1" type="ORF">YALI1_C15516g</name>
</gene>
<organism evidence="1 2">
    <name type="scientific">Yarrowia lipolytica</name>
    <name type="common">Candida lipolytica</name>
    <dbReference type="NCBI Taxonomy" id="4952"/>
    <lineage>
        <taxon>Eukaryota</taxon>
        <taxon>Fungi</taxon>
        <taxon>Dikarya</taxon>
        <taxon>Ascomycota</taxon>
        <taxon>Saccharomycotina</taxon>
        <taxon>Dipodascomycetes</taxon>
        <taxon>Dipodascales</taxon>
        <taxon>Dipodascales incertae sedis</taxon>
        <taxon>Yarrowia</taxon>
    </lineage>
</organism>
<accession>A0A1D8NAL1</accession>
<dbReference type="VEuPathDB" id="FungiDB:YALI1_C15516g"/>
<protein>
    <submittedName>
        <fullName evidence="1">Uncharacterized protein</fullName>
    </submittedName>
</protein>
<dbReference type="GeneID" id="94582938"/>
<dbReference type="Proteomes" id="UP000182444">
    <property type="component" value="Chromosome 1C"/>
</dbReference>
<dbReference type="AlphaFoldDB" id="A0A1D8NAL1"/>